<gene>
    <name evidence="2" type="ORF">G3576_29680</name>
</gene>
<dbReference type="AlphaFoldDB" id="A0A6M1LVI1"/>
<name>A0A6M1LVI1_9PROT</name>
<keyword evidence="3" id="KW-1185">Reference proteome</keyword>
<dbReference type="RefSeq" id="WP_164698113.1">
    <property type="nucleotide sequence ID" value="NZ_JAAIKB010000027.1"/>
</dbReference>
<evidence type="ECO:0000313" key="2">
    <source>
        <dbReference type="EMBL" id="NGM24197.1"/>
    </source>
</evidence>
<proteinExistence type="predicted"/>
<evidence type="ECO:0000313" key="3">
    <source>
        <dbReference type="Proteomes" id="UP000475385"/>
    </source>
</evidence>
<reference evidence="2 3" key="2">
    <citation type="submission" date="2020-03" db="EMBL/GenBank/DDBJ databases">
        <title>Roseomonas stagni sp. nov., isolated from pond water in Japan.</title>
        <authorList>
            <person name="Furuhata K."/>
            <person name="Miyamoto H."/>
            <person name="Goto K."/>
        </authorList>
    </citation>
    <scope>NUCLEOTIDE SEQUENCE [LARGE SCALE GENOMIC DNA]</scope>
    <source>
        <strain evidence="2 3">PeD5</strain>
    </source>
</reference>
<dbReference type="InterPro" id="IPR053521">
    <property type="entry name" value="McjB-like"/>
</dbReference>
<dbReference type="EMBL" id="JAAIKB010000027">
    <property type="protein sequence ID" value="NGM24197.1"/>
    <property type="molecule type" value="Genomic_DNA"/>
</dbReference>
<protein>
    <submittedName>
        <fullName evidence="2">Lasso peptide biosynthesis B2 protein</fullName>
    </submittedName>
</protein>
<feature type="domain" description="Microcin J25-processing protein McjB C-terminal" evidence="1">
    <location>
        <begin position="31"/>
        <end position="136"/>
    </location>
</feature>
<organism evidence="2 3">
    <name type="scientific">Falsiroseomonas algicola</name>
    <dbReference type="NCBI Taxonomy" id="2716930"/>
    <lineage>
        <taxon>Bacteria</taxon>
        <taxon>Pseudomonadati</taxon>
        <taxon>Pseudomonadota</taxon>
        <taxon>Alphaproteobacteria</taxon>
        <taxon>Acetobacterales</taxon>
        <taxon>Roseomonadaceae</taxon>
        <taxon>Falsiroseomonas</taxon>
    </lineage>
</organism>
<accession>A0A6M1LVI1</accession>
<evidence type="ECO:0000259" key="1">
    <source>
        <dbReference type="Pfam" id="PF13471"/>
    </source>
</evidence>
<dbReference type="InterPro" id="IPR032708">
    <property type="entry name" value="McjB_C"/>
</dbReference>
<sequence>MTAIPAWRRRWRGRALQLEATLALSVAALALRLLPFRHAARLLIGRASAVDGGPPPLPAGPDPPPDEASLVAWAVTRASRRLPFPTLCLREAMAARLMLARRGHATTLHLSVRMGGGAEAAAHAWLTLGGQVVIGGGRPDGQAEIVRFR</sequence>
<comment type="caution">
    <text evidence="2">The sequence shown here is derived from an EMBL/GenBank/DDBJ whole genome shotgun (WGS) entry which is preliminary data.</text>
</comment>
<dbReference type="Proteomes" id="UP000475385">
    <property type="component" value="Unassembled WGS sequence"/>
</dbReference>
<dbReference type="Pfam" id="PF13471">
    <property type="entry name" value="Transglut_core3"/>
    <property type="match status" value="1"/>
</dbReference>
<dbReference type="NCBIfam" id="NF033537">
    <property type="entry name" value="lasso_biosyn_B2"/>
    <property type="match status" value="1"/>
</dbReference>
<reference evidence="2 3" key="1">
    <citation type="submission" date="2020-02" db="EMBL/GenBank/DDBJ databases">
        <authorList>
            <person name="Kim H.M."/>
            <person name="Jeon C.O."/>
        </authorList>
    </citation>
    <scope>NUCLEOTIDE SEQUENCE [LARGE SCALE GENOMIC DNA]</scope>
    <source>
        <strain evidence="2 3">PeD5</strain>
    </source>
</reference>